<dbReference type="AlphaFoldDB" id="A0A9R1VG66"/>
<reference evidence="3 4" key="1">
    <citation type="journal article" date="2017" name="Nat. Commun.">
        <title>Genome assembly with in vitro proximity ligation data and whole-genome triplication in lettuce.</title>
        <authorList>
            <person name="Reyes-Chin-Wo S."/>
            <person name="Wang Z."/>
            <person name="Yang X."/>
            <person name="Kozik A."/>
            <person name="Arikit S."/>
            <person name="Song C."/>
            <person name="Xia L."/>
            <person name="Froenicke L."/>
            <person name="Lavelle D.O."/>
            <person name="Truco M.J."/>
            <person name="Xia R."/>
            <person name="Zhu S."/>
            <person name="Xu C."/>
            <person name="Xu H."/>
            <person name="Xu X."/>
            <person name="Cox K."/>
            <person name="Korf I."/>
            <person name="Meyers B.C."/>
            <person name="Michelmore R.W."/>
        </authorList>
    </citation>
    <scope>NUCLEOTIDE SEQUENCE [LARGE SCALE GENOMIC DNA]</scope>
    <source>
        <strain evidence="4">cv. Salinas</strain>
        <tissue evidence="3">Seedlings</tissue>
    </source>
</reference>
<dbReference type="PANTHER" id="PTHR31973">
    <property type="entry name" value="POLYPROTEIN, PUTATIVE-RELATED"/>
    <property type="match status" value="1"/>
</dbReference>
<protein>
    <recommendedName>
        <fullName evidence="2">PB1-like domain-containing protein</fullName>
    </recommendedName>
</protein>
<evidence type="ECO:0000259" key="2">
    <source>
        <dbReference type="Pfam" id="PF26130"/>
    </source>
</evidence>
<accession>A0A9R1VG66</accession>
<dbReference type="PANTHER" id="PTHR31973:SF189">
    <property type="entry name" value="TRANSPOSASE, MUDR, PLANT, MULE TRANSPOSASE DOMAIN PROTEIN-RELATED"/>
    <property type="match status" value="1"/>
</dbReference>
<sequence length="913" mass="104635">MSLNKVVATMAQSEPNGLFAMVELNYQGVFNRNPFSYTGGVKTMFTDVDFSSMTYHEFVNFFECFMHEECKKFYYCELGNSLMERLNPISNDVEYAAFIFDGYGTDGIISVYVDHIGVGVDGWLDDEDNDDDEHESCIDGENEDNIDELRNAAFEFNENVVHMNKTSNDPFLSKLCADDEDENNIVYDDNGREVEVNIQTHFIFNELLHWKKQKPILRMRFKGPGQVKSMIRLLVRCSKGACKFRLWASWMSDEESFQIKSLKADHNCAKNFKFGSLVTYTWIGIHYTKEIVESQKISVRKLRLKVMAKFGIQVSMGQCRREKKYALKLVEGSLVEHYGKLWSYGHEILRTNPRSTVKLDMEDGPDGKKYLSRFYCCFQGVKQGWIDGCRRAVVNVENKQNWKWFLELLIDDLNLNLGNGFSLMSDQHKGLIDVVTELLPYVEHRQCARHICQNLQKRSTGAIYHTLFWRASKATTEHAFKVVMKEIETLNPDAHQYLMEKDPKTWSRAFFQTGRCCDAVEKGFSKSFNVVIVDARKKPIITMLEEIRLYMMDIIYNMKLKGQQWGNHICPEIRDKVNLLKKSSKALSASISFLNRDVEAYVDNMFSTTTFRKAYNYRIAPMNSSDMWLETNYTPPLPPINRRMPGRPATKRKKSTIENTGTHRVSKAGKKIRCSICKEICQNKATCPHRRPQKLNMKKQKKQKVYVKQNAGHGSTSEPQQHKEVEMTPSEMDTTQNDMQVAPTDVESSSAGNFSHYICYEGDEGVMGEEADVVEEAIMVDEVVQDEEAEEVDPEVDEVNPNAQVDNGNVQEVAHVIQVDNVNVQEVDEVNPNAQVDNGNVQEVAPVIQVHQVSVRPISEILKRIRRRKSERILKLKLGKTIGGVDDPINSKGKALGLTTLQHQHIKVDNPNL</sequence>
<evidence type="ECO:0000256" key="1">
    <source>
        <dbReference type="SAM" id="MobiDB-lite"/>
    </source>
</evidence>
<comment type="caution">
    <text evidence="3">The sequence shown here is derived from an EMBL/GenBank/DDBJ whole genome shotgun (WGS) entry which is preliminary data.</text>
</comment>
<name>A0A9R1VG66_LACSA</name>
<dbReference type="InterPro" id="IPR058594">
    <property type="entry name" value="PB1-like_dom_pln"/>
</dbReference>
<feature type="compositionally biased region" description="Basic residues" evidence="1">
    <location>
        <begin position="694"/>
        <end position="705"/>
    </location>
</feature>
<feature type="region of interest" description="Disordered" evidence="1">
    <location>
        <begin position="638"/>
        <end position="664"/>
    </location>
</feature>
<evidence type="ECO:0000313" key="4">
    <source>
        <dbReference type="Proteomes" id="UP000235145"/>
    </source>
</evidence>
<gene>
    <name evidence="3" type="ORF">LSAT_V11C500229670</name>
</gene>
<evidence type="ECO:0000313" key="3">
    <source>
        <dbReference type="EMBL" id="KAJ0204165.1"/>
    </source>
</evidence>
<dbReference type="Pfam" id="PF26130">
    <property type="entry name" value="PB1-like"/>
    <property type="match status" value="1"/>
</dbReference>
<dbReference type="EMBL" id="NBSK02000005">
    <property type="protein sequence ID" value="KAJ0204165.1"/>
    <property type="molecule type" value="Genomic_DNA"/>
</dbReference>
<proteinExistence type="predicted"/>
<organism evidence="3 4">
    <name type="scientific">Lactuca sativa</name>
    <name type="common">Garden lettuce</name>
    <dbReference type="NCBI Taxonomy" id="4236"/>
    <lineage>
        <taxon>Eukaryota</taxon>
        <taxon>Viridiplantae</taxon>
        <taxon>Streptophyta</taxon>
        <taxon>Embryophyta</taxon>
        <taxon>Tracheophyta</taxon>
        <taxon>Spermatophyta</taxon>
        <taxon>Magnoliopsida</taxon>
        <taxon>eudicotyledons</taxon>
        <taxon>Gunneridae</taxon>
        <taxon>Pentapetalae</taxon>
        <taxon>asterids</taxon>
        <taxon>campanulids</taxon>
        <taxon>Asterales</taxon>
        <taxon>Asteraceae</taxon>
        <taxon>Cichorioideae</taxon>
        <taxon>Cichorieae</taxon>
        <taxon>Lactucinae</taxon>
        <taxon>Lactuca</taxon>
    </lineage>
</organism>
<keyword evidence="4" id="KW-1185">Reference proteome</keyword>
<feature type="region of interest" description="Disordered" evidence="1">
    <location>
        <begin position="694"/>
        <end position="735"/>
    </location>
</feature>
<feature type="domain" description="PB1-like" evidence="2">
    <location>
        <begin position="22"/>
        <end position="115"/>
    </location>
</feature>
<dbReference type="Proteomes" id="UP000235145">
    <property type="component" value="Unassembled WGS sequence"/>
</dbReference>